<comment type="caution">
    <text evidence="2">The sequence shown here is derived from an EMBL/GenBank/DDBJ whole genome shotgun (WGS) entry which is preliminary data.</text>
</comment>
<keyword evidence="3" id="KW-1185">Reference proteome</keyword>
<feature type="non-terminal residue" evidence="2">
    <location>
        <position position="1"/>
    </location>
</feature>
<name>A0AAE0H1G4_9CHLO</name>
<proteinExistence type="predicted"/>
<reference evidence="2 3" key="1">
    <citation type="journal article" date="2015" name="Genome Biol. Evol.">
        <title>Comparative Genomics of a Bacterivorous Green Alga Reveals Evolutionary Causalities and Consequences of Phago-Mixotrophic Mode of Nutrition.</title>
        <authorList>
            <person name="Burns J.A."/>
            <person name="Paasch A."/>
            <person name="Narechania A."/>
            <person name="Kim E."/>
        </authorList>
    </citation>
    <scope>NUCLEOTIDE SEQUENCE [LARGE SCALE GENOMIC DNA]</scope>
    <source>
        <strain evidence="2 3">PLY_AMNH</strain>
    </source>
</reference>
<organism evidence="2 3">
    <name type="scientific">Cymbomonas tetramitiformis</name>
    <dbReference type="NCBI Taxonomy" id="36881"/>
    <lineage>
        <taxon>Eukaryota</taxon>
        <taxon>Viridiplantae</taxon>
        <taxon>Chlorophyta</taxon>
        <taxon>Pyramimonadophyceae</taxon>
        <taxon>Pyramimonadales</taxon>
        <taxon>Pyramimonadaceae</taxon>
        <taxon>Cymbomonas</taxon>
    </lineage>
</organism>
<dbReference type="Proteomes" id="UP001190700">
    <property type="component" value="Unassembled WGS sequence"/>
</dbReference>
<evidence type="ECO:0000313" key="2">
    <source>
        <dbReference type="EMBL" id="KAK3288075.1"/>
    </source>
</evidence>
<feature type="region of interest" description="Disordered" evidence="1">
    <location>
        <begin position="303"/>
        <end position="332"/>
    </location>
</feature>
<protein>
    <submittedName>
        <fullName evidence="2">Uncharacterized protein</fullName>
    </submittedName>
</protein>
<accession>A0AAE0H1G4</accession>
<sequence>VILYLDADDIYYPAHISRIVAELDASPHLGYFKTRMAFTIPVHPEWQVQLEHLSPINAGVRRLVHDLVGGFPPQEHEDQAYWHLIRGVFDGAMPDPSGEPTQLYIVRPGNHLDVQREKFAISPAEAATLPQPSYTEKELSESKQRVVVQAHRMLKLTQDVQLLNSTYLFINLGLAFFRGVLRTEEEMQRVVDAAVAAALAGRGPAAELARVKHSFGRHPARRVEPWEIELLDGKFSACKQEQCGLEELPESKKPSGSDGEDSESEEKKRAAAKARFGSLRTATDEELRRALDGSLAVKDITRPPEGEIGVEPEEERADGVTMASGDQEPEPAGEACEMQVPLMSERAHLLAEALKDWPDVAFLVREELLEELAVALERYQDGAYAESTQRSYDTGVKAFLTFCVGLDPARYAGHSLRRGGATAAMRLNMEKL</sequence>
<feature type="region of interest" description="Disordered" evidence="1">
    <location>
        <begin position="245"/>
        <end position="277"/>
    </location>
</feature>
<evidence type="ECO:0000313" key="3">
    <source>
        <dbReference type="Proteomes" id="UP001190700"/>
    </source>
</evidence>
<dbReference type="EMBL" id="LGRX02000613">
    <property type="protein sequence ID" value="KAK3288075.1"/>
    <property type="molecule type" value="Genomic_DNA"/>
</dbReference>
<dbReference type="AlphaFoldDB" id="A0AAE0H1G4"/>
<gene>
    <name evidence="2" type="ORF">CYMTET_4429</name>
</gene>
<evidence type="ECO:0000256" key="1">
    <source>
        <dbReference type="SAM" id="MobiDB-lite"/>
    </source>
</evidence>